<organism evidence="1 2">
    <name type="scientific">Apolygus lucorum</name>
    <name type="common">Small green plant bug</name>
    <name type="synonym">Lygocoris lucorum</name>
    <dbReference type="NCBI Taxonomy" id="248454"/>
    <lineage>
        <taxon>Eukaryota</taxon>
        <taxon>Metazoa</taxon>
        <taxon>Ecdysozoa</taxon>
        <taxon>Arthropoda</taxon>
        <taxon>Hexapoda</taxon>
        <taxon>Insecta</taxon>
        <taxon>Pterygota</taxon>
        <taxon>Neoptera</taxon>
        <taxon>Paraneoptera</taxon>
        <taxon>Hemiptera</taxon>
        <taxon>Heteroptera</taxon>
        <taxon>Panheteroptera</taxon>
        <taxon>Cimicomorpha</taxon>
        <taxon>Miridae</taxon>
        <taxon>Mirini</taxon>
        <taxon>Apolygus</taxon>
    </lineage>
</organism>
<evidence type="ECO:0000313" key="2">
    <source>
        <dbReference type="Proteomes" id="UP000466442"/>
    </source>
</evidence>
<protein>
    <submittedName>
        <fullName evidence="1">Uncharacterized protein</fullName>
    </submittedName>
</protein>
<dbReference type="EMBL" id="WIXP02000126">
    <property type="protein sequence ID" value="KAF6197333.1"/>
    <property type="molecule type" value="Genomic_DNA"/>
</dbReference>
<gene>
    <name evidence="1" type="ORF">GE061_020310</name>
</gene>
<proteinExistence type="predicted"/>
<accession>A0A6A4JUM2</accession>
<dbReference type="AlphaFoldDB" id="A0A6A4JUM2"/>
<evidence type="ECO:0000313" key="1">
    <source>
        <dbReference type="EMBL" id="KAF6197333.1"/>
    </source>
</evidence>
<sequence>MYRRSTLSFMLVDFVCQNPDFHSSETRDSKDQRATRSSYIDEAAGYVQVKRESGKCFVKAENYTRTSHPFFRVSCRSRCERVERWNDVVSSKCRDCRRL</sequence>
<name>A0A6A4JUM2_APOLU</name>
<comment type="caution">
    <text evidence="1">The sequence shown here is derived from an EMBL/GenBank/DDBJ whole genome shotgun (WGS) entry which is preliminary data.</text>
</comment>
<dbReference type="Proteomes" id="UP000466442">
    <property type="component" value="Unassembled WGS sequence"/>
</dbReference>
<reference evidence="1" key="1">
    <citation type="journal article" date="2021" name="Mol. Ecol. Resour.">
        <title>Apolygus lucorum genome provides insights into omnivorousness and mesophyll feeding.</title>
        <authorList>
            <person name="Liu Y."/>
            <person name="Liu H."/>
            <person name="Wang H."/>
            <person name="Huang T."/>
            <person name="Liu B."/>
            <person name="Yang B."/>
            <person name="Yin L."/>
            <person name="Li B."/>
            <person name="Zhang Y."/>
            <person name="Zhang S."/>
            <person name="Jiang F."/>
            <person name="Zhang X."/>
            <person name="Ren Y."/>
            <person name="Wang B."/>
            <person name="Wang S."/>
            <person name="Lu Y."/>
            <person name="Wu K."/>
            <person name="Fan W."/>
            <person name="Wang G."/>
        </authorList>
    </citation>
    <scope>NUCLEOTIDE SEQUENCE</scope>
    <source>
        <strain evidence="1">12Hb</strain>
    </source>
</reference>
<dbReference type="OrthoDB" id="6765664at2759"/>
<keyword evidence="2" id="KW-1185">Reference proteome</keyword>